<feature type="compositionally biased region" description="Polar residues" evidence="1">
    <location>
        <begin position="129"/>
        <end position="146"/>
    </location>
</feature>
<feature type="region of interest" description="Disordered" evidence="1">
    <location>
        <begin position="129"/>
        <end position="179"/>
    </location>
</feature>
<dbReference type="EMBL" id="KI913952">
    <property type="protein sequence ID" value="ETW10167.1"/>
    <property type="molecule type" value="Genomic_DNA"/>
</dbReference>
<reference evidence="2" key="1">
    <citation type="submission" date="2013-12" db="EMBL/GenBank/DDBJ databases">
        <title>The Genome Sequence of Aphanomyces invadans NJM9701.</title>
        <authorList>
            <consortium name="The Broad Institute Genomics Platform"/>
            <person name="Russ C."/>
            <person name="Tyler B."/>
            <person name="van West P."/>
            <person name="Dieguez-Uribeondo J."/>
            <person name="Young S.K."/>
            <person name="Zeng Q."/>
            <person name="Gargeya S."/>
            <person name="Fitzgerald M."/>
            <person name="Abouelleil A."/>
            <person name="Alvarado L."/>
            <person name="Chapman S.B."/>
            <person name="Gainer-Dewar J."/>
            <person name="Goldberg J."/>
            <person name="Griggs A."/>
            <person name="Gujja S."/>
            <person name="Hansen M."/>
            <person name="Howarth C."/>
            <person name="Imamovic A."/>
            <person name="Ireland A."/>
            <person name="Larimer J."/>
            <person name="McCowan C."/>
            <person name="Murphy C."/>
            <person name="Pearson M."/>
            <person name="Poon T.W."/>
            <person name="Priest M."/>
            <person name="Roberts A."/>
            <person name="Saif S."/>
            <person name="Shea T."/>
            <person name="Sykes S."/>
            <person name="Wortman J."/>
            <person name="Nusbaum C."/>
            <person name="Birren B."/>
        </authorList>
    </citation>
    <scope>NUCLEOTIDE SEQUENCE [LARGE SCALE GENOMIC DNA]</scope>
    <source>
        <strain evidence="2">NJM9701</strain>
    </source>
</reference>
<dbReference type="VEuPathDB" id="FungiDB:H310_00537"/>
<evidence type="ECO:0000256" key="1">
    <source>
        <dbReference type="SAM" id="MobiDB-lite"/>
    </source>
</evidence>
<dbReference type="AlphaFoldDB" id="A0A024UW55"/>
<gene>
    <name evidence="2" type="ORF">H310_00537</name>
</gene>
<accession>A0A024UW55</accession>
<protein>
    <submittedName>
        <fullName evidence="2">Uncharacterized protein</fullName>
    </submittedName>
</protein>
<sequence length="302" mass="34158">MATDPAADFLESITRHGGEGCSTLDLMKRLEPQTFSQDTIKEMEHIITTDKQHKQAQRIRRGEALIADITKLGDVEEARNKLRVVFIPDKPLPRVLRRSKLVGADKKVITSLVRPLSPSEDDAYSIATRSSTAGDASGCSLATTRATTKRSGKGKNTQDPTEETPAQQNNTKAREFRQDPLSCNDDEQVNALKAARTHLEDDLLKVTKKLFRKYERQVFPGIHSKAATYQTLHKKWSEPNLTDAAKYRAYMDGRFATSNNLEFFKKTADPRDNTNSFHRIHRQHTKYGDSLAFAKHSLRDKF</sequence>
<proteinExistence type="predicted"/>
<feature type="compositionally biased region" description="Polar residues" evidence="1">
    <location>
        <begin position="154"/>
        <end position="171"/>
    </location>
</feature>
<dbReference type="OrthoDB" id="70698at2759"/>
<dbReference type="eggNOG" id="ENOG502SCGV">
    <property type="taxonomic scope" value="Eukaryota"/>
</dbReference>
<dbReference type="RefSeq" id="XP_008861578.1">
    <property type="nucleotide sequence ID" value="XM_008863356.1"/>
</dbReference>
<evidence type="ECO:0000313" key="2">
    <source>
        <dbReference type="EMBL" id="ETW10167.1"/>
    </source>
</evidence>
<name>A0A024UW55_9STRA</name>
<dbReference type="GeneID" id="20077587"/>
<organism evidence="2">
    <name type="scientific">Aphanomyces invadans</name>
    <dbReference type="NCBI Taxonomy" id="157072"/>
    <lineage>
        <taxon>Eukaryota</taxon>
        <taxon>Sar</taxon>
        <taxon>Stramenopiles</taxon>
        <taxon>Oomycota</taxon>
        <taxon>Saprolegniomycetes</taxon>
        <taxon>Saprolegniales</taxon>
        <taxon>Verrucalvaceae</taxon>
        <taxon>Aphanomyces</taxon>
    </lineage>
</organism>